<sequence>MAWVGCLLTPRVPSSESDSNKSTEFHCSLETDSRIYQSPCRKVNPYAIHAGYRIVLPYKHVYRCFVKERWIGRKVSEVLSLEFAALDKEYIKYACTSGKIRIENRKGVNLYPHTPHAVLNHTLAQNERLVHHVVVHEQLALDNFVRVLDDDEHYIVVSKPCGIPVYHTGTFFFNTLIEWLRYQHPGINGELLPLFRIDKLVSGIVAFAKDPPTASRFNLELASGNIKKVYIARVMGDFSKLVVSRQNILELGDGSQVLNLRGYMRTISVKLGIHEFISRRTYQNVKEANTRFRMVAYNPDMNESLVLCYPVTGRTHQIRAHLMHLGYPISNDANYNSNPLVTETIPTTQWQINADGHWCLPEIDYVHPEPLDVSFDAFHIGLKRSSKDSDSPTGIFLHAYRYIWPQVFDVVDQQPQWVEDFEIAHDLSTLNLW</sequence>
<evidence type="ECO:0000313" key="2">
    <source>
        <dbReference type="EMBL" id="KAK2198077.1"/>
    </source>
</evidence>
<dbReference type="AlphaFoldDB" id="A0AAD9PPA3"/>
<dbReference type="Gene3D" id="3.30.2350.10">
    <property type="entry name" value="Pseudouridine synthase"/>
    <property type="match status" value="1"/>
</dbReference>
<dbReference type="Proteomes" id="UP001214638">
    <property type="component" value="Unassembled WGS sequence"/>
</dbReference>
<dbReference type="KEGG" id="bdw:94335380"/>
<dbReference type="GO" id="GO:0000455">
    <property type="term" value="P:enzyme-directed rRNA pseudouridine synthesis"/>
    <property type="evidence" value="ECO:0007669"/>
    <property type="project" value="TreeGrafter"/>
</dbReference>
<dbReference type="RefSeq" id="XP_067804919.1">
    <property type="nucleotide sequence ID" value="XM_067946128.1"/>
</dbReference>
<dbReference type="PANTHER" id="PTHR21600">
    <property type="entry name" value="MITOCHONDRIAL RNA PSEUDOURIDINE SYNTHASE"/>
    <property type="match status" value="1"/>
</dbReference>
<dbReference type="InterPro" id="IPR006145">
    <property type="entry name" value="PsdUridine_synth_RsuA/RluA"/>
</dbReference>
<feature type="domain" description="Pseudouridine synthase RsuA/RluA-like" evidence="1">
    <location>
        <begin position="153"/>
        <end position="323"/>
    </location>
</feature>
<dbReference type="EMBL" id="JALLKP010000001">
    <property type="protein sequence ID" value="KAK2198077.1"/>
    <property type="molecule type" value="Genomic_DNA"/>
</dbReference>
<evidence type="ECO:0000313" key="3">
    <source>
        <dbReference type="Proteomes" id="UP001214638"/>
    </source>
</evidence>
<dbReference type="Pfam" id="PF00849">
    <property type="entry name" value="PseudoU_synth_2"/>
    <property type="match status" value="1"/>
</dbReference>
<dbReference type="PANTHER" id="PTHR21600:SF40">
    <property type="entry name" value="PSEUDOURIDYLATE SYNTHASE RPUSD2"/>
    <property type="match status" value="1"/>
</dbReference>
<protein>
    <submittedName>
        <fullName evidence="2">Bifunctional Pseudouridine synthase</fullName>
    </submittedName>
</protein>
<organism evidence="2 3">
    <name type="scientific">Babesia duncani</name>
    <dbReference type="NCBI Taxonomy" id="323732"/>
    <lineage>
        <taxon>Eukaryota</taxon>
        <taxon>Sar</taxon>
        <taxon>Alveolata</taxon>
        <taxon>Apicomplexa</taxon>
        <taxon>Aconoidasida</taxon>
        <taxon>Piroplasmida</taxon>
        <taxon>Babesiidae</taxon>
        <taxon>Babesia</taxon>
    </lineage>
</organism>
<dbReference type="SUPFAM" id="SSF55120">
    <property type="entry name" value="Pseudouridine synthase"/>
    <property type="match status" value="1"/>
</dbReference>
<dbReference type="InterPro" id="IPR020103">
    <property type="entry name" value="PsdUridine_synth_cat_dom_sf"/>
</dbReference>
<gene>
    <name evidence="2" type="ORF">BdWA1_001082</name>
</gene>
<dbReference type="GeneID" id="94335380"/>
<dbReference type="InterPro" id="IPR050188">
    <property type="entry name" value="RluA_PseudoU_synthase"/>
</dbReference>
<dbReference type="GO" id="GO:0009982">
    <property type="term" value="F:pseudouridine synthase activity"/>
    <property type="evidence" value="ECO:0007669"/>
    <property type="project" value="InterPro"/>
</dbReference>
<evidence type="ECO:0000259" key="1">
    <source>
        <dbReference type="Pfam" id="PF00849"/>
    </source>
</evidence>
<keyword evidence="3" id="KW-1185">Reference proteome</keyword>
<name>A0AAD9PPA3_9APIC</name>
<reference evidence="2" key="1">
    <citation type="journal article" date="2023" name="Nat. Microbiol.">
        <title>Babesia duncani multi-omics identifies virulence factors and drug targets.</title>
        <authorList>
            <person name="Singh P."/>
            <person name="Lonardi S."/>
            <person name="Liang Q."/>
            <person name="Vydyam P."/>
            <person name="Khabirova E."/>
            <person name="Fang T."/>
            <person name="Gihaz S."/>
            <person name="Thekkiniath J."/>
            <person name="Munshi M."/>
            <person name="Abel S."/>
            <person name="Ciampossin L."/>
            <person name="Batugedara G."/>
            <person name="Gupta M."/>
            <person name="Lu X.M."/>
            <person name="Lenz T."/>
            <person name="Chakravarty S."/>
            <person name="Cornillot E."/>
            <person name="Hu Y."/>
            <person name="Ma W."/>
            <person name="Gonzalez L.M."/>
            <person name="Sanchez S."/>
            <person name="Estrada K."/>
            <person name="Sanchez-Flores A."/>
            <person name="Montero E."/>
            <person name="Harb O.S."/>
            <person name="Le Roch K.G."/>
            <person name="Mamoun C.B."/>
        </authorList>
    </citation>
    <scope>NUCLEOTIDE SEQUENCE</scope>
    <source>
        <strain evidence="2">WA1</strain>
    </source>
</reference>
<accession>A0AAD9PPA3</accession>
<proteinExistence type="predicted"/>
<comment type="caution">
    <text evidence="2">The sequence shown here is derived from an EMBL/GenBank/DDBJ whole genome shotgun (WGS) entry which is preliminary data.</text>
</comment>
<dbReference type="GO" id="GO:0003723">
    <property type="term" value="F:RNA binding"/>
    <property type="evidence" value="ECO:0007669"/>
    <property type="project" value="InterPro"/>
</dbReference>